<dbReference type="EMBL" id="LT838813">
    <property type="protein sequence ID" value="SMD44390.1"/>
    <property type="molecule type" value="Genomic_DNA"/>
</dbReference>
<dbReference type="GO" id="GO:0008270">
    <property type="term" value="F:zinc ion binding"/>
    <property type="evidence" value="ECO:0007669"/>
    <property type="project" value="InterPro"/>
</dbReference>
<keyword evidence="7" id="KW-0223">Dioxygenase</keyword>
<dbReference type="InterPro" id="IPR004183">
    <property type="entry name" value="Xdiol_dOase_suB"/>
</dbReference>
<dbReference type="InterPro" id="IPR014436">
    <property type="entry name" value="Extradiol_dOase_DODA"/>
</dbReference>
<dbReference type="OrthoDB" id="9790889at2"/>
<feature type="domain" description="Extradiol ring-cleavage dioxygenase class III enzyme subunit B" evidence="6">
    <location>
        <begin position="23"/>
        <end position="197"/>
    </location>
</feature>
<name>A0A1W2H620_9BACT</name>
<dbReference type="Proteomes" id="UP000192333">
    <property type="component" value="Chromosome I"/>
</dbReference>
<dbReference type="Gene3D" id="3.40.830.10">
    <property type="entry name" value="LigB-like"/>
    <property type="match status" value="1"/>
</dbReference>
<dbReference type="CDD" id="cd07363">
    <property type="entry name" value="45_DOPA_Dioxygenase"/>
    <property type="match status" value="1"/>
</dbReference>
<proteinExistence type="inferred from homology"/>
<organism evidence="7 8">
    <name type="scientific">Aquiflexum balticum DSM 16537</name>
    <dbReference type="NCBI Taxonomy" id="758820"/>
    <lineage>
        <taxon>Bacteria</taxon>
        <taxon>Pseudomonadati</taxon>
        <taxon>Bacteroidota</taxon>
        <taxon>Cytophagia</taxon>
        <taxon>Cytophagales</taxon>
        <taxon>Cyclobacteriaceae</taxon>
        <taxon>Aquiflexum</taxon>
    </lineage>
</organism>
<dbReference type="SUPFAM" id="SSF53213">
    <property type="entry name" value="LigB-like"/>
    <property type="match status" value="1"/>
</dbReference>
<keyword evidence="4" id="KW-0862">Zinc</keyword>
<evidence type="ECO:0000256" key="5">
    <source>
        <dbReference type="ARBA" id="ARBA00023002"/>
    </source>
</evidence>
<comment type="cofactor">
    <cofactor evidence="1">
        <name>Zn(2+)</name>
        <dbReference type="ChEBI" id="CHEBI:29105"/>
    </cofactor>
</comment>
<dbReference type="PIRSF" id="PIRSF006157">
    <property type="entry name" value="Doxgns_DODA"/>
    <property type="match status" value="1"/>
</dbReference>
<evidence type="ECO:0000256" key="2">
    <source>
        <dbReference type="ARBA" id="ARBA00007581"/>
    </source>
</evidence>
<dbReference type="PANTHER" id="PTHR30096:SF0">
    <property type="entry name" value="4,5-DOPA DIOXYGENASE EXTRADIOL-LIKE PROTEIN"/>
    <property type="match status" value="1"/>
</dbReference>
<reference evidence="8" key="1">
    <citation type="submission" date="2017-04" db="EMBL/GenBank/DDBJ databases">
        <authorList>
            <person name="Varghese N."/>
            <person name="Submissions S."/>
        </authorList>
    </citation>
    <scope>NUCLEOTIDE SEQUENCE [LARGE SCALE GENOMIC DNA]</scope>
    <source>
        <strain evidence="8">DSM 16537</strain>
    </source>
</reference>
<dbReference type="NCBIfam" id="NF007914">
    <property type="entry name" value="PRK10628.1"/>
    <property type="match status" value="1"/>
</dbReference>
<evidence type="ECO:0000313" key="8">
    <source>
        <dbReference type="Proteomes" id="UP000192333"/>
    </source>
</evidence>
<evidence type="ECO:0000256" key="4">
    <source>
        <dbReference type="ARBA" id="ARBA00022833"/>
    </source>
</evidence>
<evidence type="ECO:0000256" key="1">
    <source>
        <dbReference type="ARBA" id="ARBA00001947"/>
    </source>
</evidence>
<evidence type="ECO:0000313" key="7">
    <source>
        <dbReference type="EMBL" id="SMD44390.1"/>
    </source>
</evidence>
<comment type="similarity">
    <text evidence="2">Belongs to the DODA-type extradiol aromatic ring-opening dioxygenase family.</text>
</comment>
<protein>
    <submittedName>
        <fullName evidence="7">Aromatic ring-opening dioxygenase, catalytic subunit, LigB family</fullName>
    </submittedName>
</protein>
<evidence type="ECO:0000259" key="6">
    <source>
        <dbReference type="Pfam" id="PF02900"/>
    </source>
</evidence>
<gene>
    <name evidence="7" type="ORF">SAMN00777080_3011</name>
</gene>
<keyword evidence="8" id="KW-1185">Reference proteome</keyword>
<dbReference type="AlphaFoldDB" id="A0A1W2H620"/>
<dbReference type="PANTHER" id="PTHR30096">
    <property type="entry name" value="4,5-DOPA DIOXYGENASE EXTRADIOL-LIKE PROTEIN"/>
    <property type="match status" value="1"/>
</dbReference>
<sequence length="274" mass="30715">MKLKALNKLTDPLGTTVKMPVLFLGHGSPMNAIEENEFVSGFRNIAKEIPKPNAILCVSAHWETKGTFVTAMENPKTIHDFGGFPQELFAVQYPALGSPELAKETKSLITKTDVGLDDKWGLDHGAWSVIKHLYPEADIPVIQMSLDYSQTPHYHYELAQQIKSLREKGVLVIGSGNMVHNLRMVAWQKLNENFGFDWAIEASEKMKKYILSGDHQELINFRSHGKVFDLAIPTPEHYLPLLYSMALKDENDQMCLFNDKALAGSLTMTSVKIG</sequence>
<dbReference type="GO" id="GO:0008198">
    <property type="term" value="F:ferrous iron binding"/>
    <property type="evidence" value="ECO:0007669"/>
    <property type="project" value="InterPro"/>
</dbReference>
<keyword evidence="5" id="KW-0560">Oxidoreductase</keyword>
<dbReference type="Pfam" id="PF02900">
    <property type="entry name" value="LigB"/>
    <property type="match status" value="1"/>
</dbReference>
<keyword evidence="3" id="KW-0479">Metal-binding</keyword>
<accession>A0A1W2H620</accession>
<dbReference type="GO" id="GO:0016702">
    <property type="term" value="F:oxidoreductase activity, acting on single donors with incorporation of molecular oxygen, incorporation of two atoms of oxygen"/>
    <property type="evidence" value="ECO:0007669"/>
    <property type="project" value="UniProtKB-ARBA"/>
</dbReference>
<dbReference type="STRING" id="758820.SAMN00777080_3011"/>
<evidence type="ECO:0000256" key="3">
    <source>
        <dbReference type="ARBA" id="ARBA00022723"/>
    </source>
</evidence>
<dbReference type="RefSeq" id="WP_084121171.1">
    <property type="nucleotide sequence ID" value="NZ_LT838813.1"/>
</dbReference>